<protein>
    <recommendedName>
        <fullName evidence="4">Endolytic peptidoglycan transglycosylase RlpA</fullName>
        <ecNumber evidence="4">4.2.2.-</ecNumber>
    </recommendedName>
</protein>
<dbReference type="PANTHER" id="PTHR34183:SF1">
    <property type="entry name" value="ENDOLYTIC PEPTIDOGLYCAN TRANSGLYCOSYLASE RLPA"/>
    <property type="match status" value="1"/>
</dbReference>
<dbReference type="AlphaFoldDB" id="A0A839EZS2"/>
<evidence type="ECO:0000256" key="6">
    <source>
        <dbReference type="SAM" id="MobiDB-lite"/>
    </source>
</evidence>
<gene>
    <name evidence="4" type="primary">rlpA</name>
    <name evidence="9" type="ORF">FHW12_002070</name>
</gene>
<name>A0A839EZS2_9GAMM</name>
<proteinExistence type="inferred from homology"/>
<dbReference type="InterPro" id="IPR034718">
    <property type="entry name" value="RlpA"/>
</dbReference>
<feature type="domain" description="SPOR" evidence="8">
    <location>
        <begin position="252"/>
        <end position="333"/>
    </location>
</feature>
<dbReference type="HAMAP" id="MF_02071">
    <property type="entry name" value="RlpA"/>
    <property type="match status" value="1"/>
</dbReference>
<comment type="function">
    <text evidence="4">Lytic transglycosylase with a strong preference for naked glycan strands that lack stem peptides.</text>
</comment>
<dbReference type="Pfam" id="PF03330">
    <property type="entry name" value="DPBB_1"/>
    <property type="match status" value="1"/>
</dbReference>
<accession>A0A839EZS2</accession>
<dbReference type="RefSeq" id="WP_182530888.1">
    <property type="nucleotide sequence ID" value="NZ_JACGXL010000002.1"/>
</dbReference>
<dbReference type="GO" id="GO:0071555">
    <property type="term" value="P:cell wall organization"/>
    <property type="evidence" value="ECO:0007669"/>
    <property type="project" value="UniProtKB-KW"/>
</dbReference>
<keyword evidence="10" id="KW-1185">Reference proteome</keyword>
<dbReference type="PANTHER" id="PTHR34183">
    <property type="entry name" value="ENDOLYTIC PEPTIDOGLYCAN TRANSGLYCOSYLASE RLPA"/>
    <property type="match status" value="1"/>
</dbReference>
<evidence type="ECO:0000313" key="10">
    <source>
        <dbReference type="Proteomes" id="UP000550401"/>
    </source>
</evidence>
<evidence type="ECO:0000256" key="5">
    <source>
        <dbReference type="RuleBase" id="RU003495"/>
    </source>
</evidence>
<organism evidence="9 10">
    <name type="scientific">Dokdonella fugitiva</name>
    <dbReference type="NCBI Taxonomy" id="328517"/>
    <lineage>
        <taxon>Bacteria</taxon>
        <taxon>Pseudomonadati</taxon>
        <taxon>Pseudomonadota</taxon>
        <taxon>Gammaproteobacteria</taxon>
        <taxon>Lysobacterales</taxon>
        <taxon>Rhodanobacteraceae</taxon>
        <taxon>Dokdonella</taxon>
    </lineage>
</organism>
<dbReference type="Gene3D" id="3.30.70.1070">
    <property type="entry name" value="Sporulation related repeat"/>
    <property type="match status" value="1"/>
</dbReference>
<feature type="compositionally biased region" description="Basic and acidic residues" evidence="6">
    <location>
        <begin position="199"/>
        <end position="209"/>
    </location>
</feature>
<dbReference type="GO" id="GO:0009279">
    <property type="term" value="C:cell outer membrane"/>
    <property type="evidence" value="ECO:0007669"/>
    <property type="project" value="TreeGrafter"/>
</dbReference>
<sequence>MKRTRAVACAGLCLALAACAGHRPRENAGASRPPSRDASRLPPDTARPQAERYAQNADDGPAAPPIDVSKIPEPVPKAEPRSRYGNKDSYSVLGRTYRVLPDSRGYVERGIASWYGNKFHGYMTSSFEPYDMYAFTAAHKTLPLPSYARVTNLDNGKSVVVRINDRGPFHEDRIIDLSYAAAVKIGVWPKGTGRVEVRALDPDHPDELPPSRVASAPPPQRRALGPVPPPVARSATVASAPAAPARAASADPAAAPRIYLQLASFGERANAERALEHARRAGLDQVGIESVAVAGRTVHRLRIGPLADVEAADALSARIERLGFGAPRVAIEH</sequence>
<dbReference type="InterPro" id="IPR036680">
    <property type="entry name" value="SPOR-like_sf"/>
</dbReference>
<evidence type="ECO:0000259" key="8">
    <source>
        <dbReference type="PROSITE" id="PS51724"/>
    </source>
</evidence>
<dbReference type="InterPro" id="IPR009009">
    <property type="entry name" value="RlpA-like_DPBB"/>
</dbReference>
<dbReference type="EC" id="4.2.2.-" evidence="4"/>
<dbReference type="EMBL" id="JACGXL010000002">
    <property type="protein sequence ID" value="MBA8887856.1"/>
    <property type="molecule type" value="Genomic_DNA"/>
</dbReference>
<evidence type="ECO:0000256" key="1">
    <source>
        <dbReference type="ARBA" id="ARBA00022729"/>
    </source>
</evidence>
<dbReference type="GO" id="GO:0005886">
    <property type="term" value="C:plasma membrane"/>
    <property type="evidence" value="ECO:0007669"/>
    <property type="project" value="UniProtKB-SubCell"/>
</dbReference>
<keyword evidence="4 9" id="KW-0449">Lipoprotein</keyword>
<dbReference type="GO" id="GO:0042834">
    <property type="term" value="F:peptidoglycan binding"/>
    <property type="evidence" value="ECO:0007669"/>
    <property type="project" value="InterPro"/>
</dbReference>
<feature type="region of interest" description="Disordered" evidence="6">
    <location>
        <begin position="199"/>
        <end position="235"/>
    </location>
</feature>
<dbReference type="PROSITE" id="PS51257">
    <property type="entry name" value="PROKAR_LIPOPROTEIN"/>
    <property type="match status" value="1"/>
</dbReference>
<dbReference type="SUPFAM" id="SSF110997">
    <property type="entry name" value="Sporulation related repeat"/>
    <property type="match status" value="1"/>
</dbReference>
<dbReference type="Pfam" id="PF05036">
    <property type="entry name" value="SPOR"/>
    <property type="match status" value="1"/>
</dbReference>
<keyword evidence="4" id="KW-1003">Cell membrane</keyword>
<feature type="chain" id="PRO_5033184969" description="Endolytic peptidoglycan transglycosylase RlpA" evidence="7">
    <location>
        <begin position="21"/>
        <end position="333"/>
    </location>
</feature>
<keyword evidence="4" id="KW-0564">Palmitate</keyword>
<keyword evidence="3 4" id="KW-0961">Cell wall biogenesis/degradation</keyword>
<feature type="compositionally biased region" description="Basic and acidic residues" evidence="6">
    <location>
        <begin position="76"/>
        <end position="86"/>
    </location>
</feature>
<keyword evidence="1 7" id="KW-0732">Signal</keyword>
<evidence type="ECO:0000256" key="7">
    <source>
        <dbReference type="SAM" id="SignalP"/>
    </source>
</evidence>
<dbReference type="InterPro" id="IPR007730">
    <property type="entry name" value="SPOR-like_dom"/>
</dbReference>
<evidence type="ECO:0000256" key="2">
    <source>
        <dbReference type="ARBA" id="ARBA00023239"/>
    </source>
</evidence>
<keyword evidence="4" id="KW-0472">Membrane</keyword>
<dbReference type="InterPro" id="IPR036908">
    <property type="entry name" value="RlpA-like_sf"/>
</dbReference>
<dbReference type="Proteomes" id="UP000550401">
    <property type="component" value="Unassembled WGS sequence"/>
</dbReference>
<feature type="compositionally biased region" description="Pro residues" evidence="6">
    <location>
        <begin position="216"/>
        <end position="231"/>
    </location>
</feature>
<comment type="similarity">
    <text evidence="4 5">Belongs to the RlpA family.</text>
</comment>
<evidence type="ECO:0000313" key="9">
    <source>
        <dbReference type="EMBL" id="MBA8887856.1"/>
    </source>
</evidence>
<evidence type="ECO:0000256" key="4">
    <source>
        <dbReference type="HAMAP-Rule" id="MF_02071"/>
    </source>
</evidence>
<dbReference type="GO" id="GO:0008932">
    <property type="term" value="F:lytic endotransglycosylase activity"/>
    <property type="evidence" value="ECO:0007669"/>
    <property type="project" value="UniProtKB-UniRule"/>
</dbReference>
<comment type="subcellular location">
    <subcellularLocation>
        <location evidence="4">Cell membrane</location>
        <topology evidence="4">Lipid-anchor</topology>
    </subcellularLocation>
</comment>
<dbReference type="InterPro" id="IPR012997">
    <property type="entry name" value="RplA"/>
</dbReference>
<feature type="signal peptide" evidence="7">
    <location>
        <begin position="1"/>
        <end position="20"/>
    </location>
</feature>
<comment type="caution">
    <text evidence="9">The sequence shown here is derived from an EMBL/GenBank/DDBJ whole genome shotgun (WGS) entry which is preliminary data.</text>
</comment>
<evidence type="ECO:0000256" key="3">
    <source>
        <dbReference type="ARBA" id="ARBA00023316"/>
    </source>
</evidence>
<keyword evidence="2 4" id="KW-0456">Lyase</keyword>
<dbReference type="NCBIfam" id="TIGR00413">
    <property type="entry name" value="rlpA"/>
    <property type="match status" value="1"/>
</dbReference>
<reference evidence="9 10" key="1">
    <citation type="submission" date="2020-07" db="EMBL/GenBank/DDBJ databases">
        <title>Genomic Encyclopedia of Type Strains, Phase IV (KMG-V): Genome sequencing to study the core and pangenomes of soil and plant-associated prokaryotes.</title>
        <authorList>
            <person name="Whitman W."/>
        </authorList>
    </citation>
    <scope>NUCLEOTIDE SEQUENCE [LARGE SCALE GENOMIC DNA]</scope>
    <source>
        <strain evidence="9 10">RH2WT43</strain>
    </source>
</reference>
<feature type="region of interest" description="Disordered" evidence="6">
    <location>
        <begin position="23"/>
        <end position="87"/>
    </location>
</feature>
<dbReference type="Gene3D" id="2.40.40.10">
    <property type="entry name" value="RlpA-like domain"/>
    <property type="match status" value="1"/>
</dbReference>
<dbReference type="FunFam" id="2.40.40.10:FF:000003">
    <property type="entry name" value="Endolytic peptidoglycan transglycosylase RlpA"/>
    <property type="match status" value="1"/>
</dbReference>
<dbReference type="PROSITE" id="PS51724">
    <property type="entry name" value="SPOR"/>
    <property type="match status" value="1"/>
</dbReference>
<dbReference type="CDD" id="cd22268">
    <property type="entry name" value="DPBB_RlpA-like"/>
    <property type="match status" value="1"/>
</dbReference>
<dbReference type="GO" id="GO:0000270">
    <property type="term" value="P:peptidoglycan metabolic process"/>
    <property type="evidence" value="ECO:0007669"/>
    <property type="project" value="UniProtKB-UniRule"/>
</dbReference>
<dbReference type="SUPFAM" id="SSF50685">
    <property type="entry name" value="Barwin-like endoglucanases"/>
    <property type="match status" value="1"/>
</dbReference>